<reference evidence="2 3" key="1">
    <citation type="submission" date="2020-11" db="EMBL/GenBank/DDBJ databases">
        <title>Fusibacter basophilias sp. nov.</title>
        <authorList>
            <person name="Qiu D."/>
        </authorList>
    </citation>
    <scope>NUCLEOTIDE SEQUENCE [LARGE SCALE GENOMIC DNA]</scope>
    <source>
        <strain evidence="2 3">Q10-2</strain>
    </source>
</reference>
<feature type="transmembrane region" description="Helical" evidence="1">
    <location>
        <begin position="60"/>
        <end position="85"/>
    </location>
</feature>
<keyword evidence="3" id="KW-1185">Reference proteome</keyword>
<protein>
    <submittedName>
        <fullName evidence="2">Uncharacterized protein</fullName>
    </submittedName>
</protein>
<comment type="caution">
    <text evidence="2">The sequence shown here is derived from an EMBL/GenBank/DDBJ whole genome shotgun (WGS) entry which is preliminary data.</text>
</comment>
<dbReference type="EMBL" id="JADKNH010000003">
    <property type="protein sequence ID" value="MBF4692491.1"/>
    <property type="molecule type" value="Genomic_DNA"/>
</dbReference>
<keyword evidence="1" id="KW-0812">Transmembrane</keyword>
<keyword evidence="1" id="KW-1133">Transmembrane helix</keyword>
<proteinExistence type="predicted"/>
<sequence length="89" mass="10166">MMKIMSERALEGLIKTIESEVRIPEGIEEKILVRVFASESEHDPYLMPFERFVYEKPLRIAACISVAISGMLWSVMGGSFANWLIGFIR</sequence>
<name>A0ABR9ZR87_9FIRM</name>
<dbReference type="Proteomes" id="UP000614200">
    <property type="component" value="Unassembled WGS sequence"/>
</dbReference>
<organism evidence="2 3">
    <name type="scientific">Fusibacter ferrireducens</name>
    <dbReference type="NCBI Taxonomy" id="2785058"/>
    <lineage>
        <taxon>Bacteria</taxon>
        <taxon>Bacillati</taxon>
        <taxon>Bacillota</taxon>
        <taxon>Clostridia</taxon>
        <taxon>Eubacteriales</taxon>
        <taxon>Eubacteriales Family XII. Incertae Sedis</taxon>
        <taxon>Fusibacter</taxon>
    </lineage>
</organism>
<accession>A0ABR9ZR87</accession>
<keyword evidence="1" id="KW-0472">Membrane</keyword>
<evidence type="ECO:0000313" key="2">
    <source>
        <dbReference type="EMBL" id="MBF4692491.1"/>
    </source>
</evidence>
<evidence type="ECO:0000313" key="3">
    <source>
        <dbReference type="Proteomes" id="UP000614200"/>
    </source>
</evidence>
<dbReference type="RefSeq" id="WP_194700739.1">
    <property type="nucleotide sequence ID" value="NZ_JADKNH010000003.1"/>
</dbReference>
<evidence type="ECO:0000256" key="1">
    <source>
        <dbReference type="SAM" id="Phobius"/>
    </source>
</evidence>
<gene>
    <name evidence="2" type="ORF">ISU02_05150</name>
</gene>